<feature type="transmembrane region" description="Helical" evidence="2">
    <location>
        <begin position="316"/>
        <end position="338"/>
    </location>
</feature>
<gene>
    <name evidence="3" type="ORF">PILCRDRAFT_3635</name>
</gene>
<feature type="compositionally biased region" description="Polar residues" evidence="1">
    <location>
        <begin position="531"/>
        <end position="550"/>
    </location>
</feature>
<dbReference type="EMBL" id="KN832978">
    <property type="protein sequence ID" value="KIM87921.1"/>
    <property type="molecule type" value="Genomic_DNA"/>
</dbReference>
<evidence type="ECO:0000256" key="2">
    <source>
        <dbReference type="SAM" id="Phobius"/>
    </source>
</evidence>
<feature type="region of interest" description="Disordered" evidence="1">
    <location>
        <begin position="41"/>
        <end position="98"/>
    </location>
</feature>
<reference evidence="3 4" key="1">
    <citation type="submission" date="2014-04" db="EMBL/GenBank/DDBJ databases">
        <authorList>
            <consortium name="DOE Joint Genome Institute"/>
            <person name="Kuo A."/>
            <person name="Tarkka M."/>
            <person name="Buscot F."/>
            <person name="Kohler A."/>
            <person name="Nagy L.G."/>
            <person name="Floudas D."/>
            <person name="Copeland A."/>
            <person name="Barry K.W."/>
            <person name="Cichocki N."/>
            <person name="Veneault-Fourrey C."/>
            <person name="LaButti K."/>
            <person name="Lindquist E.A."/>
            <person name="Lipzen A."/>
            <person name="Lundell T."/>
            <person name="Morin E."/>
            <person name="Murat C."/>
            <person name="Sun H."/>
            <person name="Tunlid A."/>
            <person name="Henrissat B."/>
            <person name="Grigoriev I.V."/>
            <person name="Hibbett D.S."/>
            <person name="Martin F."/>
            <person name="Nordberg H.P."/>
            <person name="Cantor M.N."/>
            <person name="Hua S.X."/>
        </authorList>
    </citation>
    <scope>NUCLEOTIDE SEQUENCE [LARGE SCALE GENOMIC DNA]</scope>
    <source>
        <strain evidence="3 4">F 1598</strain>
    </source>
</reference>
<feature type="region of interest" description="Disordered" evidence="1">
    <location>
        <begin position="510"/>
        <end position="593"/>
    </location>
</feature>
<feature type="compositionally biased region" description="Low complexity" evidence="1">
    <location>
        <begin position="76"/>
        <end position="87"/>
    </location>
</feature>
<dbReference type="Proteomes" id="UP000054166">
    <property type="component" value="Unassembled WGS sequence"/>
</dbReference>
<keyword evidence="2" id="KW-0812">Transmembrane</keyword>
<feature type="compositionally biased region" description="Basic residues" evidence="1">
    <location>
        <begin position="704"/>
        <end position="714"/>
    </location>
</feature>
<evidence type="ECO:0000256" key="1">
    <source>
        <dbReference type="SAM" id="MobiDB-lite"/>
    </source>
</evidence>
<accession>A0A0C3GBB6</accession>
<dbReference type="HOGENOM" id="CLU_337413_0_0_1"/>
<feature type="region of interest" description="Disordered" evidence="1">
    <location>
        <begin position="347"/>
        <end position="371"/>
    </location>
</feature>
<keyword evidence="2" id="KW-0472">Membrane</keyword>
<keyword evidence="2" id="KW-1133">Transmembrane helix</keyword>
<feature type="region of interest" description="Disordered" evidence="1">
    <location>
        <begin position="682"/>
        <end position="716"/>
    </location>
</feature>
<dbReference type="InParanoid" id="A0A0C3GBB6"/>
<proteinExistence type="predicted"/>
<dbReference type="AlphaFoldDB" id="A0A0C3GBB6"/>
<feature type="compositionally biased region" description="Basic and acidic residues" evidence="1">
    <location>
        <begin position="518"/>
        <end position="530"/>
    </location>
</feature>
<feature type="compositionally biased region" description="Basic residues" evidence="1">
    <location>
        <begin position="551"/>
        <end position="561"/>
    </location>
</feature>
<keyword evidence="4" id="KW-1185">Reference proteome</keyword>
<feature type="compositionally biased region" description="Basic and acidic residues" evidence="1">
    <location>
        <begin position="562"/>
        <end position="576"/>
    </location>
</feature>
<protein>
    <submittedName>
        <fullName evidence="3">Uncharacterized protein</fullName>
    </submittedName>
</protein>
<reference evidence="4" key="2">
    <citation type="submission" date="2015-01" db="EMBL/GenBank/DDBJ databases">
        <title>Evolutionary Origins and Diversification of the Mycorrhizal Mutualists.</title>
        <authorList>
            <consortium name="DOE Joint Genome Institute"/>
            <consortium name="Mycorrhizal Genomics Consortium"/>
            <person name="Kohler A."/>
            <person name="Kuo A."/>
            <person name="Nagy L.G."/>
            <person name="Floudas D."/>
            <person name="Copeland A."/>
            <person name="Barry K.W."/>
            <person name="Cichocki N."/>
            <person name="Veneault-Fourrey C."/>
            <person name="LaButti K."/>
            <person name="Lindquist E.A."/>
            <person name="Lipzen A."/>
            <person name="Lundell T."/>
            <person name="Morin E."/>
            <person name="Murat C."/>
            <person name="Riley R."/>
            <person name="Ohm R."/>
            <person name="Sun H."/>
            <person name="Tunlid A."/>
            <person name="Henrissat B."/>
            <person name="Grigoriev I.V."/>
            <person name="Hibbett D.S."/>
            <person name="Martin F."/>
        </authorList>
    </citation>
    <scope>NUCLEOTIDE SEQUENCE [LARGE SCALE GENOMIC DNA]</scope>
    <source>
        <strain evidence="4">F 1598</strain>
    </source>
</reference>
<feature type="region of interest" description="Disordered" evidence="1">
    <location>
        <begin position="808"/>
        <end position="844"/>
    </location>
</feature>
<evidence type="ECO:0000313" key="4">
    <source>
        <dbReference type="Proteomes" id="UP000054166"/>
    </source>
</evidence>
<evidence type="ECO:0000313" key="3">
    <source>
        <dbReference type="EMBL" id="KIM87921.1"/>
    </source>
</evidence>
<feature type="region of interest" description="Disordered" evidence="1">
    <location>
        <begin position="1"/>
        <end position="26"/>
    </location>
</feature>
<feature type="compositionally biased region" description="Basic residues" evidence="1">
    <location>
        <begin position="831"/>
        <end position="844"/>
    </location>
</feature>
<organism evidence="3 4">
    <name type="scientific">Piloderma croceum (strain F 1598)</name>
    <dbReference type="NCBI Taxonomy" id="765440"/>
    <lineage>
        <taxon>Eukaryota</taxon>
        <taxon>Fungi</taxon>
        <taxon>Dikarya</taxon>
        <taxon>Basidiomycota</taxon>
        <taxon>Agaricomycotina</taxon>
        <taxon>Agaricomycetes</taxon>
        <taxon>Agaricomycetidae</taxon>
        <taxon>Atheliales</taxon>
        <taxon>Atheliaceae</taxon>
        <taxon>Piloderma</taxon>
    </lineage>
</organism>
<name>A0A0C3GBB6_PILCF</name>
<dbReference type="OrthoDB" id="3269515at2759"/>
<feature type="compositionally biased region" description="Basic and acidic residues" evidence="1">
    <location>
        <begin position="584"/>
        <end position="593"/>
    </location>
</feature>
<sequence>MADLTVLISPTPLPKTHSLGRFTRRDVSPVSPPIMVTLEMADTPSSAPSSPTNRNFNEELLSPPRNTFKSRPKSHPSIPRRPASAPPQRTSFSLDLPEDSSRSSRAIFERRRLSSFSSSNTRGGELIRPAPPLFRPTTFWRKTRRSGVTGASYSPSSHLIRRSTYIAAGLKLDNPIADLSALCVESRVGFVLALASGRAVAAHDAVHGQPTRTSISHYNINYLPRQAAPLSTSSGTSALNPGLSVTTSTTASGSGSPTGSVVAVTDTAAIPPPTYPTIIHISALPPSTSQPPFIPSKYRKCLNSNMHMPAILLSPYVIAPISAIFGLIQGISFAWCCIGRRKCSRRRNSRRRSQSLEPGPPYASTPVEDDEQTHLVSRNLGAFNLHDGSPSKYSVHGSKYISSQGSLWLEREISRRSQQAGSNRITDTSGGTLEKAFLWPVDPSRNIKIEEEDPFLVPPSRTPTTRTAATTNMSFQSAEENPVTLDSLGHKSIRQGILKRLKFGTFNRRPRSATSLDAGHDEVVNSEKKMSINTPSRVSSITRTRSQSTHYSRRRDTRHKRSESDLHLDDVRRPERMYSPASTPRKERSLVRGVGEKDETEWVAGTGFRLVQEDAILPLTPSRMPVLGREDEVCVTGEVRGQDSVFVSPRDSRSPSAIRESVSGWLDGMISSHSQLAEVDKYTAMPVHKTPTKKTDGPSPSRNSRSKRNSHRSTSKFLSQFDSSILPSCPLQVMPPPLESQVLSCSPFMPPSVSVPLAPPMPATETCVSTKQTTSVHLSTPLPLPFATSPETSPFRNLLSKDLAIYDATSPHDTDPQEPENAMSPSPRNMAMKHNRGIRHSVSG</sequence>